<proteinExistence type="inferred from homology"/>
<evidence type="ECO:0000256" key="2">
    <source>
        <dbReference type="ARBA" id="ARBA00093774"/>
    </source>
</evidence>
<protein>
    <recommendedName>
        <fullName evidence="3">Low molecular weight antigen MTB12-like C-terminal domain-containing protein</fullName>
    </recommendedName>
</protein>
<dbReference type="EMBL" id="AP022612">
    <property type="protein sequence ID" value="BBZ34951.1"/>
    <property type="molecule type" value="Genomic_DNA"/>
</dbReference>
<evidence type="ECO:0000259" key="3">
    <source>
        <dbReference type="Pfam" id="PF26580"/>
    </source>
</evidence>
<keyword evidence="5" id="KW-1185">Reference proteome</keyword>
<reference evidence="4" key="1">
    <citation type="journal article" date="2019" name="Emerg. Microbes Infect.">
        <title>Comprehensive subspecies identification of 175 nontuberculous mycobacteria species based on 7547 genomic profiles.</title>
        <authorList>
            <person name="Matsumoto Y."/>
            <person name="Kinjo T."/>
            <person name="Motooka D."/>
            <person name="Nabeya D."/>
            <person name="Jung N."/>
            <person name="Uechi K."/>
            <person name="Horii T."/>
            <person name="Iida T."/>
            <person name="Fujita J."/>
            <person name="Nakamura S."/>
        </authorList>
    </citation>
    <scope>NUCLEOTIDE SEQUENCE [LARGE SCALE GENOMIC DNA]</scope>
    <source>
        <strain evidence="4">JCM 13671</strain>
    </source>
</reference>
<keyword evidence="1" id="KW-0732">Signal</keyword>
<dbReference type="Proteomes" id="UP000466931">
    <property type="component" value="Chromosome"/>
</dbReference>
<sequence length="143" mass="14771">MRAALVAMTVLVAGAVTGTAVAVAAPTPPVPSADALTSQLQRVLNTSTPDAERAAGLQGGQSAVPTANNIAGQLDRYKSMFSWRVQNPELHGEQLDAQLAVTVPIMGTKTHNIFWVNDGGTWKLSNASACVIATQVAGTDCTV</sequence>
<evidence type="ECO:0000313" key="5">
    <source>
        <dbReference type="Proteomes" id="UP000466931"/>
    </source>
</evidence>
<evidence type="ECO:0000256" key="1">
    <source>
        <dbReference type="ARBA" id="ARBA00022729"/>
    </source>
</evidence>
<dbReference type="OrthoDB" id="4375957at2"/>
<evidence type="ECO:0000313" key="4">
    <source>
        <dbReference type="EMBL" id="BBZ34951.1"/>
    </source>
</evidence>
<name>A0A7I7Y1F2_9MYCO</name>
<accession>A0A7I7Y1F2</accession>
<gene>
    <name evidence="4" type="ORF">MCNF_35560</name>
</gene>
<comment type="similarity">
    <text evidence="2">Belongs to the MTB12 family.</text>
</comment>
<dbReference type="InterPro" id="IPR058644">
    <property type="entry name" value="Mtb12-like_C"/>
</dbReference>
<feature type="domain" description="Low molecular weight antigen MTB12-like C-terminal" evidence="3">
    <location>
        <begin position="29"/>
        <end position="139"/>
    </location>
</feature>
<dbReference type="RefSeq" id="WP_085150011.1">
    <property type="nucleotide sequence ID" value="NZ_AP022612.1"/>
</dbReference>
<organism evidence="4 5">
    <name type="scientific">Mycolicibacterium confluentis</name>
    <dbReference type="NCBI Taxonomy" id="28047"/>
    <lineage>
        <taxon>Bacteria</taxon>
        <taxon>Bacillati</taxon>
        <taxon>Actinomycetota</taxon>
        <taxon>Actinomycetes</taxon>
        <taxon>Mycobacteriales</taxon>
        <taxon>Mycobacteriaceae</taxon>
        <taxon>Mycolicibacterium</taxon>
    </lineage>
</organism>
<dbReference type="Pfam" id="PF26580">
    <property type="entry name" value="Mtb12_C"/>
    <property type="match status" value="1"/>
</dbReference>
<reference evidence="4" key="2">
    <citation type="submission" date="2020-02" db="EMBL/GenBank/DDBJ databases">
        <authorList>
            <person name="Matsumoto Y."/>
            <person name="Motooka D."/>
            <person name="Nakamura S."/>
        </authorList>
    </citation>
    <scope>NUCLEOTIDE SEQUENCE</scope>
    <source>
        <strain evidence="4">JCM 13671</strain>
    </source>
</reference>
<dbReference type="AlphaFoldDB" id="A0A7I7Y1F2"/>